<comment type="caution">
    <text evidence="1">The sequence shown here is derived from an EMBL/GenBank/DDBJ whole genome shotgun (WGS) entry which is preliminary data.</text>
</comment>
<name>A0AAV4RTP9_CAEEX</name>
<dbReference type="Proteomes" id="UP001054945">
    <property type="component" value="Unassembled WGS sequence"/>
</dbReference>
<proteinExistence type="predicted"/>
<gene>
    <name evidence="1" type="ORF">CEXT_669281</name>
</gene>
<dbReference type="EMBL" id="BPLR01008307">
    <property type="protein sequence ID" value="GIY23741.1"/>
    <property type="molecule type" value="Genomic_DNA"/>
</dbReference>
<reference evidence="1 2" key="1">
    <citation type="submission" date="2021-06" db="EMBL/GenBank/DDBJ databases">
        <title>Caerostris extrusa draft genome.</title>
        <authorList>
            <person name="Kono N."/>
            <person name="Arakawa K."/>
        </authorList>
    </citation>
    <scope>NUCLEOTIDE SEQUENCE [LARGE SCALE GENOMIC DNA]</scope>
</reference>
<evidence type="ECO:0000313" key="2">
    <source>
        <dbReference type="Proteomes" id="UP001054945"/>
    </source>
</evidence>
<sequence length="76" mass="9197">MHVDVLEVGSRVHTDRDWVLKACVEEFIPPSFSEFDFSKMGLKILLKSCFQWVGREKKMHPLIRCRWWTWNLLEIF</sequence>
<keyword evidence="2" id="KW-1185">Reference proteome</keyword>
<accession>A0AAV4RTP9</accession>
<protein>
    <submittedName>
        <fullName evidence="1">Uncharacterized protein</fullName>
    </submittedName>
</protein>
<organism evidence="1 2">
    <name type="scientific">Caerostris extrusa</name>
    <name type="common">Bark spider</name>
    <name type="synonym">Caerostris bankana</name>
    <dbReference type="NCBI Taxonomy" id="172846"/>
    <lineage>
        <taxon>Eukaryota</taxon>
        <taxon>Metazoa</taxon>
        <taxon>Ecdysozoa</taxon>
        <taxon>Arthropoda</taxon>
        <taxon>Chelicerata</taxon>
        <taxon>Arachnida</taxon>
        <taxon>Araneae</taxon>
        <taxon>Araneomorphae</taxon>
        <taxon>Entelegynae</taxon>
        <taxon>Araneoidea</taxon>
        <taxon>Araneidae</taxon>
        <taxon>Caerostris</taxon>
    </lineage>
</organism>
<dbReference type="AlphaFoldDB" id="A0AAV4RTP9"/>
<evidence type="ECO:0000313" key="1">
    <source>
        <dbReference type="EMBL" id="GIY23741.1"/>
    </source>
</evidence>